<dbReference type="SMART" id="SM00822">
    <property type="entry name" value="PKS_KR"/>
    <property type="match status" value="1"/>
</dbReference>
<organism evidence="4 5">
    <name type="scientific">Paenibacillus artemisiicola</name>
    <dbReference type="NCBI Taxonomy" id="1172618"/>
    <lineage>
        <taxon>Bacteria</taxon>
        <taxon>Bacillati</taxon>
        <taxon>Bacillota</taxon>
        <taxon>Bacilli</taxon>
        <taxon>Bacillales</taxon>
        <taxon>Paenibacillaceae</taxon>
        <taxon>Paenibacillus</taxon>
    </lineage>
</organism>
<dbReference type="PANTHER" id="PTHR48107">
    <property type="entry name" value="NADPH-DEPENDENT ALDEHYDE REDUCTASE-LIKE PROTEIN, CHLOROPLASTIC-RELATED"/>
    <property type="match status" value="1"/>
</dbReference>
<protein>
    <submittedName>
        <fullName evidence="4">SDR family oxidoreductase</fullName>
    </submittedName>
</protein>
<dbReference type="RefSeq" id="WP_208846607.1">
    <property type="nucleotide sequence ID" value="NZ_JAGGDJ010000002.1"/>
</dbReference>
<name>A0ABS3W612_9BACL</name>
<evidence type="ECO:0000256" key="2">
    <source>
        <dbReference type="ARBA" id="ARBA00023002"/>
    </source>
</evidence>
<comment type="similarity">
    <text evidence="1">Belongs to the short-chain dehydrogenases/reductases (SDR) family.</text>
</comment>
<keyword evidence="5" id="KW-1185">Reference proteome</keyword>
<evidence type="ECO:0000256" key="1">
    <source>
        <dbReference type="ARBA" id="ARBA00006484"/>
    </source>
</evidence>
<evidence type="ECO:0000259" key="3">
    <source>
        <dbReference type="SMART" id="SM00822"/>
    </source>
</evidence>
<dbReference type="EMBL" id="JAGGDJ010000002">
    <property type="protein sequence ID" value="MBO7743590.1"/>
    <property type="molecule type" value="Genomic_DNA"/>
</dbReference>
<evidence type="ECO:0000313" key="5">
    <source>
        <dbReference type="Proteomes" id="UP000670947"/>
    </source>
</evidence>
<dbReference type="PANTHER" id="PTHR48107:SF7">
    <property type="entry name" value="RE15974P"/>
    <property type="match status" value="1"/>
</dbReference>
<dbReference type="Proteomes" id="UP000670947">
    <property type="component" value="Unassembled WGS sequence"/>
</dbReference>
<accession>A0ABS3W612</accession>
<reference evidence="4 5" key="1">
    <citation type="submission" date="2021-03" db="EMBL/GenBank/DDBJ databases">
        <title>Paenibacillus artemisicola MWE-103 whole genome sequence.</title>
        <authorList>
            <person name="Ham Y.J."/>
        </authorList>
    </citation>
    <scope>NUCLEOTIDE SEQUENCE [LARGE SCALE GENOMIC DNA]</scope>
    <source>
        <strain evidence="4 5">MWE-103</strain>
    </source>
</reference>
<comment type="caution">
    <text evidence="4">The sequence shown here is derived from an EMBL/GenBank/DDBJ whole genome shotgun (WGS) entry which is preliminary data.</text>
</comment>
<sequence>MERLSLQGKAALVTGASRGIGRAIAERLGRDGAGVIVNYYPGFHQEAEEVARGIVQGGGSALAVEADIADPAQLRRLFAVTEEQFGHVDIVVLNAANVKHGTITDTTDEQFDELFATNARASFIALKEAAIRVPDGGRIVAISAGLTRMPRPGTGVYAASKAAADQLVRVLAHEIGARGITVNSVLPGATLTPALIQAGQAVIDGEIAITPLARVGTPEDIADIVGFLVSDQARWITGQTIGAGGGMF</sequence>
<proteinExistence type="inferred from homology"/>
<gene>
    <name evidence="4" type="ORF">I8J29_05245</name>
</gene>
<dbReference type="InterPro" id="IPR057326">
    <property type="entry name" value="KR_dom"/>
</dbReference>
<dbReference type="Gene3D" id="3.40.50.720">
    <property type="entry name" value="NAD(P)-binding Rossmann-like Domain"/>
    <property type="match status" value="1"/>
</dbReference>
<keyword evidence="2" id="KW-0560">Oxidoreductase</keyword>
<dbReference type="PRINTS" id="PR00081">
    <property type="entry name" value="GDHRDH"/>
</dbReference>
<dbReference type="InterPro" id="IPR002347">
    <property type="entry name" value="SDR_fam"/>
</dbReference>
<dbReference type="InterPro" id="IPR036291">
    <property type="entry name" value="NAD(P)-bd_dom_sf"/>
</dbReference>
<dbReference type="Pfam" id="PF13561">
    <property type="entry name" value="adh_short_C2"/>
    <property type="match status" value="1"/>
</dbReference>
<dbReference type="PROSITE" id="PS00061">
    <property type="entry name" value="ADH_SHORT"/>
    <property type="match status" value="1"/>
</dbReference>
<dbReference type="InterPro" id="IPR020904">
    <property type="entry name" value="Sc_DH/Rdtase_CS"/>
</dbReference>
<evidence type="ECO:0000313" key="4">
    <source>
        <dbReference type="EMBL" id="MBO7743590.1"/>
    </source>
</evidence>
<feature type="domain" description="Ketoreductase" evidence="3">
    <location>
        <begin position="9"/>
        <end position="192"/>
    </location>
</feature>
<dbReference type="SUPFAM" id="SSF51735">
    <property type="entry name" value="NAD(P)-binding Rossmann-fold domains"/>
    <property type="match status" value="1"/>
</dbReference>